<reference evidence="10 11" key="1">
    <citation type="submission" date="2017-10" db="EMBL/GenBank/DDBJ databases">
        <title>Genomics of the genus Arcobacter.</title>
        <authorList>
            <person name="Perez-Cataluna A."/>
            <person name="Figueras M.J."/>
        </authorList>
    </citation>
    <scope>NUCLEOTIDE SEQUENCE [LARGE SCALE GENOMIC DNA]</scope>
    <source>
        <strain evidence="10 11">CECT 8993</strain>
    </source>
</reference>
<keyword evidence="7 9" id="KW-1133">Transmembrane helix</keyword>
<evidence type="ECO:0000256" key="4">
    <source>
        <dbReference type="ARBA" id="ARBA00022475"/>
    </source>
</evidence>
<feature type="transmembrane region" description="Helical" evidence="9">
    <location>
        <begin position="393"/>
        <end position="413"/>
    </location>
</feature>
<dbReference type="AlphaFoldDB" id="A0A4Q0Y7K1"/>
<dbReference type="PANTHER" id="PTHR32063">
    <property type="match status" value="1"/>
</dbReference>
<feature type="transmembrane region" description="Helical" evidence="9">
    <location>
        <begin position="12"/>
        <end position="28"/>
    </location>
</feature>
<feature type="transmembrane region" description="Helical" evidence="9">
    <location>
        <begin position="470"/>
        <end position="497"/>
    </location>
</feature>
<evidence type="ECO:0000256" key="8">
    <source>
        <dbReference type="ARBA" id="ARBA00023136"/>
    </source>
</evidence>
<feature type="transmembrane region" description="Helical" evidence="9">
    <location>
        <begin position="434"/>
        <end position="458"/>
    </location>
</feature>
<dbReference type="FunFam" id="3.30.70.1430:FF:000001">
    <property type="entry name" value="Efflux pump membrane transporter"/>
    <property type="match status" value="1"/>
</dbReference>
<feature type="transmembrane region" description="Helical" evidence="9">
    <location>
        <begin position="927"/>
        <end position="951"/>
    </location>
</feature>
<keyword evidence="3" id="KW-0813">Transport</keyword>
<sequence length="1045" mass="114957">MIARFFINHPIFAWVISLLIMLVGILSIKNLPVEQYPDIAPPTINIQATYSGATAKTIENSITQLIEQELTGLDGLLYFSSTSQTGSSSINVVFKKGVDPDIAQVKVNNKIQQVLPRLPEDVRKEGVTVVKSQDDFLMIVSMHDESGKSDESDISDYLITNIKDGLSRIDGVGGVELFGSEYAMRVWIDPKKLKSYNLIPSDINNAILKQNTQVSAGSIGSRPQVKDQELNADVVSRDKLKNVKEFENIVVKSNKNGADVFLKDVAKVELGSNDYSFISKNNGYQASGIGVKLSAGANAVDVAKRVREYLSSFENSLPSGYVVSYPYDTTIFIEESIKEVVKTLFEAIFLVVVVMFVFLNNWRATIIPAIAVPVVLLGTFAILNFLGFTINSLTMFAMVLSIGLLVDDAIVVVENVERNMREKKLCAKEATIIAMQEITSALIGVATVLSVVFLPMIFFTGSTGIIYKQFAVTIISSMVLSVVVALTLSPAICATFLKPHNTNKKSNDVLDWFNIKFSNLTKKYKSGVFKFINAPFKSLVAYMVIIAVSILFFIKLPTGFIPPEDQGDLMIQFTLPAGASATRSENIEKIIRDYFLTEEKSNINSIFSIVGFTFSGNGQNGGLGFVELKNWDQRAGIENSADSIANRAMMNFTDNTSKYFIRDAQVFVMNPSSVPGLGNTDGFEFQLQAGAKMTRDDLVVAKDSLLEKVNSNELIANGRVEGTEETPQLKLNYDKKKIFSLGLSYDDIDDTLNTAWAGSYVNDFIDKSRIKKVYVQADAQYRSKPEDLYQWNVRNNQNKMVSFEEFTDISWKTAEKSLTRYNGLASYLIQGETATGVSSGVAMDEMERLAKLNNKDTKYSWSGLSYHERLSSGQAVYLYALSLVVIFLCLAALYESWSIPFSVLLAVPLGVIGAVIAVYFRGLNNDIYFQVALLTTIGLVSKNAILIVEFVENAYKKGESLTVAVVEGATLRFRPIIMTSLAFIAGIIPLAISTGAGANSRISIGTGIIGGTLTATVLAIFYVPLLFILVKKVFSQKDQKGTKNV</sequence>
<dbReference type="NCBIfam" id="TIGR00915">
    <property type="entry name" value="2A0602"/>
    <property type="match status" value="1"/>
</dbReference>
<feature type="transmembrane region" description="Helical" evidence="9">
    <location>
        <begin position="340"/>
        <end position="359"/>
    </location>
</feature>
<evidence type="ECO:0000256" key="5">
    <source>
        <dbReference type="ARBA" id="ARBA00022519"/>
    </source>
</evidence>
<evidence type="ECO:0000313" key="11">
    <source>
        <dbReference type="Proteomes" id="UP000290172"/>
    </source>
</evidence>
<comment type="caution">
    <text evidence="10">The sequence shown here is derived from an EMBL/GenBank/DDBJ whole genome shotgun (WGS) entry which is preliminary data.</text>
</comment>
<proteinExistence type="inferred from homology"/>
<comment type="similarity">
    <text evidence="2">Belongs to the resistance-nodulation-cell division (RND) (TC 2.A.6) family.</text>
</comment>
<evidence type="ECO:0000256" key="7">
    <source>
        <dbReference type="ARBA" id="ARBA00022989"/>
    </source>
</evidence>
<dbReference type="SUPFAM" id="SSF82693">
    <property type="entry name" value="Multidrug efflux transporter AcrB pore domain, PN1, PN2, PC1 and PC2 subdomains"/>
    <property type="match status" value="4"/>
</dbReference>
<evidence type="ECO:0000256" key="6">
    <source>
        <dbReference type="ARBA" id="ARBA00022692"/>
    </source>
</evidence>
<organism evidence="10 11">
    <name type="scientific">Halarcobacter ebronensis</name>
    <dbReference type="NCBI Taxonomy" id="1462615"/>
    <lineage>
        <taxon>Bacteria</taxon>
        <taxon>Pseudomonadati</taxon>
        <taxon>Campylobacterota</taxon>
        <taxon>Epsilonproteobacteria</taxon>
        <taxon>Campylobacterales</taxon>
        <taxon>Arcobacteraceae</taxon>
        <taxon>Halarcobacter</taxon>
    </lineage>
</organism>
<evidence type="ECO:0000313" key="10">
    <source>
        <dbReference type="EMBL" id="RXJ66202.1"/>
    </source>
</evidence>
<dbReference type="NCBIfam" id="NF000282">
    <property type="entry name" value="RND_permease_1"/>
    <property type="match status" value="1"/>
</dbReference>
<keyword evidence="4" id="KW-1003">Cell membrane</keyword>
<dbReference type="FunFam" id="1.20.1640.10:FF:000001">
    <property type="entry name" value="Efflux pump membrane transporter"/>
    <property type="match status" value="1"/>
</dbReference>
<evidence type="ECO:0000256" key="9">
    <source>
        <dbReference type="SAM" id="Phobius"/>
    </source>
</evidence>
<feature type="transmembrane region" description="Helical" evidence="9">
    <location>
        <begin position="971"/>
        <end position="992"/>
    </location>
</feature>
<keyword evidence="5" id="KW-0997">Cell inner membrane</keyword>
<dbReference type="GO" id="GO:0015562">
    <property type="term" value="F:efflux transmembrane transporter activity"/>
    <property type="evidence" value="ECO:0007669"/>
    <property type="project" value="InterPro"/>
</dbReference>
<dbReference type="SUPFAM" id="SSF82866">
    <property type="entry name" value="Multidrug efflux transporter AcrB transmembrane domain"/>
    <property type="match status" value="2"/>
</dbReference>
<dbReference type="InterPro" id="IPR027463">
    <property type="entry name" value="AcrB_DN_DC_subdom"/>
</dbReference>
<feature type="transmembrane region" description="Helical" evidence="9">
    <location>
        <begin position="876"/>
        <end position="894"/>
    </location>
</feature>
<name>A0A4Q0Y7K1_9BACT</name>
<feature type="transmembrane region" description="Helical" evidence="9">
    <location>
        <begin position="366"/>
        <end position="387"/>
    </location>
</feature>
<dbReference type="Gene3D" id="3.30.70.1440">
    <property type="entry name" value="Multidrug efflux transporter AcrB pore domain"/>
    <property type="match status" value="1"/>
</dbReference>
<dbReference type="Gene3D" id="1.20.1640.10">
    <property type="entry name" value="Multidrug efflux transporter AcrB transmembrane domain"/>
    <property type="match status" value="2"/>
</dbReference>
<dbReference type="EMBL" id="PDKJ01000017">
    <property type="protein sequence ID" value="RXJ66202.1"/>
    <property type="molecule type" value="Genomic_DNA"/>
</dbReference>
<evidence type="ECO:0000256" key="2">
    <source>
        <dbReference type="ARBA" id="ARBA00010942"/>
    </source>
</evidence>
<keyword evidence="8 9" id="KW-0472">Membrane</keyword>
<evidence type="ECO:0000256" key="3">
    <source>
        <dbReference type="ARBA" id="ARBA00022448"/>
    </source>
</evidence>
<feature type="transmembrane region" description="Helical" evidence="9">
    <location>
        <begin position="539"/>
        <end position="556"/>
    </location>
</feature>
<evidence type="ECO:0000256" key="1">
    <source>
        <dbReference type="ARBA" id="ARBA00004429"/>
    </source>
</evidence>
<dbReference type="GO" id="GO:0042910">
    <property type="term" value="F:xenobiotic transmembrane transporter activity"/>
    <property type="evidence" value="ECO:0007669"/>
    <property type="project" value="TreeGrafter"/>
</dbReference>
<dbReference type="GO" id="GO:0009636">
    <property type="term" value="P:response to toxic substance"/>
    <property type="evidence" value="ECO:0007669"/>
    <property type="project" value="UniProtKB-ARBA"/>
</dbReference>
<dbReference type="Gene3D" id="3.30.70.1320">
    <property type="entry name" value="Multidrug efflux transporter AcrB pore domain like"/>
    <property type="match status" value="1"/>
</dbReference>
<gene>
    <name evidence="10" type="ORF">CRV08_13585</name>
</gene>
<dbReference type="Pfam" id="PF00873">
    <property type="entry name" value="ACR_tran"/>
    <property type="match status" value="1"/>
</dbReference>
<protein>
    <submittedName>
        <fullName evidence="10">Hydrophobe/amphiphile efflux-1 family RND transporter</fullName>
    </submittedName>
</protein>
<dbReference type="SUPFAM" id="SSF82714">
    <property type="entry name" value="Multidrug efflux transporter AcrB TolC docking domain, DN and DC subdomains"/>
    <property type="match status" value="2"/>
</dbReference>
<keyword evidence="6 9" id="KW-0812">Transmembrane</keyword>
<dbReference type="GO" id="GO:0005886">
    <property type="term" value="C:plasma membrane"/>
    <property type="evidence" value="ECO:0007669"/>
    <property type="project" value="UniProtKB-SubCell"/>
</dbReference>
<dbReference type="InterPro" id="IPR001036">
    <property type="entry name" value="Acrflvin-R"/>
</dbReference>
<dbReference type="PANTHER" id="PTHR32063:SF32">
    <property type="entry name" value="AMINOGLYCOSIDE EFFLUX PUMP-RELATED"/>
    <property type="match status" value="1"/>
</dbReference>
<comment type="subcellular location">
    <subcellularLocation>
        <location evidence="1">Cell inner membrane</location>
        <topology evidence="1">Multi-pass membrane protein</topology>
    </subcellularLocation>
</comment>
<dbReference type="PRINTS" id="PR00702">
    <property type="entry name" value="ACRIFLAVINRP"/>
</dbReference>
<dbReference type="RefSeq" id="WP_128983049.1">
    <property type="nucleotide sequence ID" value="NZ_PDKJ01000017.1"/>
</dbReference>
<dbReference type="Proteomes" id="UP000290172">
    <property type="component" value="Unassembled WGS sequence"/>
</dbReference>
<dbReference type="Gene3D" id="3.30.70.1430">
    <property type="entry name" value="Multidrug efflux transporter AcrB pore domain"/>
    <property type="match status" value="2"/>
</dbReference>
<feature type="transmembrane region" description="Helical" evidence="9">
    <location>
        <begin position="1004"/>
        <end position="1030"/>
    </location>
</feature>
<accession>A0A4Q0Y7K1</accession>
<dbReference type="InterPro" id="IPR004764">
    <property type="entry name" value="MdtF-like"/>
</dbReference>
<dbReference type="Gene3D" id="3.30.2090.10">
    <property type="entry name" value="Multidrug efflux transporter AcrB TolC docking domain, DN and DC subdomains"/>
    <property type="match status" value="2"/>
</dbReference>
<feature type="transmembrane region" description="Helical" evidence="9">
    <location>
        <begin position="901"/>
        <end position="921"/>
    </location>
</feature>